<evidence type="ECO:0000256" key="6">
    <source>
        <dbReference type="ARBA" id="ARBA00022603"/>
    </source>
</evidence>
<dbReference type="PANTHER" id="PTHR11579">
    <property type="entry name" value="PROTEIN-L-ISOASPARTATE O-METHYLTRANSFERASE"/>
    <property type="match status" value="1"/>
</dbReference>
<sequence>MDHIAQVMETVHRSRFVRPEHKDDWQIDSPLPIGHGKTDTRPSTLAKMLALLDVQPGQRVLDVGTGSGWSTALLATLTGEEGSVIGTELLPELMAFGLANVKAEGLGNTTMVNAEADVHGLPDKGPYDRILVSADPTELPDDLVQQLSPGGIMVIPVAGVLLKVVRGEELTITEHGEYRFSPLILDQGQGSKGSRRA</sequence>
<dbReference type="eggNOG" id="COG2518">
    <property type="taxonomic scope" value="Bacteria"/>
</dbReference>
<dbReference type="Gene3D" id="3.40.50.150">
    <property type="entry name" value="Vaccinia Virus protein VP39"/>
    <property type="match status" value="1"/>
</dbReference>
<dbReference type="PATRIC" id="fig|1224163.3.peg.223"/>
<evidence type="ECO:0000256" key="2">
    <source>
        <dbReference type="ARBA" id="ARBA00005369"/>
    </source>
</evidence>
<name>S5SZK6_9CORY</name>
<keyword evidence="7 12" id="KW-0808">Transferase</keyword>
<evidence type="ECO:0000256" key="1">
    <source>
        <dbReference type="ARBA" id="ARBA00004496"/>
    </source>
</evidence>
<gene>
    <name evidence="12" type="ORF">B841_01110</name>
</gene>
<keyword evidence="6 12" id="KW-0489">Methyltransferase</keyword>
<dbReference type="OrthoDB" id="4035289at2"/>
<accession>S5SZK6</accession>
<evidence type="ECO:0000313" key="13">
    <source>
        <dbReference type="Proteomes" id="UP000015388"/>
    </source>
</evidence>
<evidence type="ECO:0000256" key="4">
    <source>
        <dbReference type="ARBA" id="ARBA00013346"/>
    </source>
</evidence>
<evidence type="ECO:0000313" key="12">
    <source>
        <dbReference type="EMBL" id="AGS33705.1"/>
    </source>
</evidence>
<dbReference type="SUPFAM" id="SSF53335">
    <property type="entry name" value="S-adenosyl-L-methionine-dependent methyltransferases"/>
    <property type="match status" value="1"/>
</dbReference>
<protein>
    <recommendedName>
        <fullName evidence="4">Protein-L-isoaspartate O-methyltransferase</fullName>
        <ecNumber evidence="3">2.1.1.77</ecNumber>
    </recommendedName>
    <alternativeName>
        <fullName evidence="11">L-isoaspartyl protein carboxyl methyltransferase</fullName>
    </alternativeName>
    <alternativeName>
        <fullName evidence="9">Protein L-isoaspartyl methyltransferase</fullName>
    </alternativeName>
    <alternativeName>
        <fullName evidence="10">Protein-beta-aspartate methyltransferase</fullName>
    </alternativeName>
</protein>
<dbReference type="GO" id="GO:0032259">
    <property type="term" value="P:methylation"/>
    <property type="evidence" value="ECO:0007669"/>
    <property type="project" value="UniProtKB-KW"/>
</dbReference>
<proteinExistence type="inferred from homology"/>
<reference evidence="12 13" key="1">
    <citation type="submission" date="2012-11" db="EMBL/GenBank/DDBJ databases">
        <title>The complete genome sequence of Corynebacterium maris Coryn-1 (=DSM 45190).</title>
        <authorList>
            <person name="Schaffert L."/>
            <person name="Albersmeier A."/>
            <person name="Kalinowski J."/>
            <person name="Ruckert C."/>
        </authorList>
    </citation>
    <scope>NUCLEOTIDE SEQUENCE [LARGE SCALE GENOMIC DNA]</scope>
    <source>
        <strain evidence="13">Coryn-1</strain>
    </source>
</reference>
<dbReference type="STRING" id="1224163.B841_01110"/>
<dbReference type="EC" id="2.1.1.77" evidence="3"/>
<comment type="similarity">
    <text evidence="2">Belongs to the methyltransferase superfamily. L-isoaspartyl/D-aspartyl protein methyltransferase family.</text>
</comment>
<dbReference type="PANTHER" id="PTHR11579:SF0">
    <property type="entry name" value="PROTEIN-L-ISOASPARTATE(D-ASPARTATE) O-METHYLTRANSFERASE"/>
    <property type="match status" value="1"/>
</dbReference>
<dbReference type="GO" id="GO:0004719">
    <property type="term" value="F:protein-L-isoaspartate (D-aspartate) O-methyltransferase activity"/>
    <property type="evidence" value="ECO:0007669"/>
    <property type="project" value="UniProtKB-EC"/>
</dbReference>
<evidence type="ECO:0000256" key="8">
    <source>
        <dbReference type="ARBA" id="ARBA00022691"/>
    </source>
</evidence>
<dbReference type="Pfam" id="PF01135">
    <property type="entry name" value="PCMT"/>
    <property type="match status" value="1"/>
</dbReference>
<evidence type="ECO:0000256" key="7">
    <source>
        <dbReference type="ARBA" id="ARBA00022679"/>
    </source>
</evidence>
<dbReference type="InterPro" id="IPR029063">
    <property type="entry name" value="SAM-dependent_MTases_sf"/>
</dbReference>
<evidence type="ECO:0000256" key="9">
    <source>
        <dbReference type="ARBA" id="ARBA00030757"/>
    </source>
</evidence>
<dbReference type="AlphaFoldDB" id="S5SZK6"/>
<dbReference type="EMBL" id="CP003924">
    <property type="protein sequence ID" value="AGS33705.1"/>
    <property type="molecule type" value="Genomic_DNA"/>
</dbReference>
<comment type="subcellular location">
    <subcellularLocation>
        <location evidence="1">Cytoplasm</location>
    </subcellularLocation>
</comment>
<evidence type="ECO:0000256" key="5">
    <source>
        <dbReference type="ARBA" id="ARBA00022490"/>
    </source>
</evidence>
<keyword evidence="5" id="KW-0963">Cytoplasm</keyword>
<dbReference type="GO" id="GO:0005737">
    <property type="term" value="C:cytoplasm"/>
    <property type="evidence" value="ECO:0007669"/>
    <property type="project" value="UniProtKB-SubCell"/>
</dbReference>
<dbReference type="Proteomes" id="UP000015388">
    <property type="component" value="Chromosome"/>
</dbReference>
<keyword evidence="13" id="KW-1185">Reference proteome</keyword>
<dbReference type="CDD" id="cd02440">
    <property type="entry name" value="AdoMet_MTases"/>
    <property type="match status" value="1"/>
</dbReference>
<evidence type="ECO:0000256" key="11">
    <source>
        <dbReference type="ARBA" id="ARBA00031350"/>
    </source>
</evidence>
<dbReference type="KEGG" id="cmd:B841_01110"/>
<dbReference type="HOGENOM" id="CLU_055432_2_0_11"/>
<organism evidence="12 13">
    <name type="scientific">Corynebacterium maris DSM 45190</name>
    <dbReference type="NCBI Taxonomy" id="1224163"/>
    <lineage>
        <taxon>Bacteria</taxon>
        <taxon>Bacillati</taxon>
        <taxon>Actinomycetota</taxon>
        <taxon>Actinomycetes</taxon>
        <taxon>Mycobacteriales</taxon>
        <taxon>Corynebacteriaceae</taxon>
        <taxon>Corynebacterium</taxon>
    </lineage>
</organism>
<keyword evidence="8" id="KW-0949">S-adenosyl-L-methionine</keyword>
<evidence type="ECO:0000256" key="3">
    <source>
        <dbReference type="ARBA" id="ARBA00011890"/>
    </source>
</evidence>
<evidence type="ECO:0000256" key="10">
    <source>
        <dbReference type="ARBA" id="ARBA00031323"/>
    </source>
</evidence>
<dbReference type="RefSeq" id="WP_020933640.1">
    <property type="nucleotide sequence ID" value="NC_021915.1"/>
</dbReference>
<dbReference type="InterPro" id="IPR000682">
    <property type="entry name" value="PCMT"/>
</dbReference>